<accession>A0A1V9Y2Y1</accession>
<keyword evidence="3" id="KW-0810">Translation regulation</keyword>
<dbReference type="GO" id="GO:0000340">
    <property type="term" value="F:RNA 7-methylguanosine cap binding"/>
    <property type="evidence" value="ECO:0007669"/>
    <property type="project" value="TreeGrafter"/>
</dbReference>
<evidence type="ECO:0000256" key="2">
    <source>
        <dbReference type="ARBA" id="ARBA00022540"/>
    </source>
</evidence>
<dbReference type="AlphaFoldDB" id="A0A1V9Y2Y1"/>
<dbReference type="STRING" id="418985.A0A1V9Y2Y1"/>
<dbReference type="Pfam" id="PF01652">
    <property type="entry name" value="IF4E"/>
    <property type="match status" value="1"/>
</dbReference>
<evidence type="ECO:0000313" key="9">
    <source>
        <dbReference type="Proteomes" id="UP000192247"/>
    </source>
</evidence>
<evidence type="ECO:0000256" key="6">
    <source>
        <dbReference type="ARBA" id="ARBA00032656"/>
    </source>
</evidence>
<dbReference type="PROSITE" id="PS00813">
    <property type="entry name" value="IF4E"/>
    <property type="match status" value="1"/>
</dbReference>
<name>A0A1V9Y2Y1_9ACAR</name>
<dbReference type="GO" id="GO:0003743">
    <property type="term" value="F:translation initiation factor activity"/>
    <property type="evidence" value="ECO:0007669"/>
    <property type="project" value="UniProtKB-KW"/>
</dbReference>
<sequence>MANQLSTAGSHDQNRSARFTLWRYKDVGLLSWSENLVEIGSGSPEKIFEYISLLGGSPFVLPKGEDICVFREEVVPMWEDPINAKGGRWRVQLTDEKLVNEMFFRSLMAFFERALTDEHWTQVTGLYFQRKGKGGILALWMSDVRVRDATYRLGDIWKNILSTKNVVLDYF</sequence>
<evidence type="ECO:0000256" key="3">
    <source>
        <dbReference type="ARBA" id="ARBA00022845"/>
    </source>
</evidence>
<evidence type="ECO:0000256" key="5">
    <source>
        <dbReference type="ARBA" id="ARBA00022917"/>
    </source>
</evidence>
<dbReference type="InParanoid" id="A0A1V9Y2Y1"/>
<evidence type="ECO:0000256" key="4">
    <source>
        <dbReference type="ARBA" id="ARBA00022884"/>
    </source>
</evidence>
<protein>
    <recommendedName>
        <fullName evidence="6">eIF-4F 25 kDa subunit</fullName>
    </recommendedName>
</protein>
<keyword evidence="4 7" id="KW-0694">RNA-binding</keyword>
<proteinExistence type="inferred from homology"/>
<dbReference type="Gene3D" id="3.30.760.10">
    <property type="entry name" value="RNA Cap, Translation Initiation Factor Eif4e"/>
    <property type="match status" value="1"/>
</dbReference>
<dbReference type="SUPFAM" id="SSF55418">
    <property type="entry name" value="eIF4e-like"/>
    <property type="match status" value="1"/>
</dbReference>
<dbReference type="GO" id="GO:0016281">
    <property type="term" value="C:eukaryotic translation initiation factor 4F complex"/>
    <property type="evidence" value="ECO:0007669"/>
    <property type="project" value="TreeGrafter"/>
</dbReference>
<comment type="similarity">
    <text evidence="1 7">Belongs to the eukaryotic initiation factor 4E family.</text>
</comment>
<dbReference type="InterPro" id="IPR001040">
    <property type="entry name" value="TIF_eIF_4E"/>
</dbReference>
<dbReference type="PANTHER" id="PTHR11960:SF8">
    <property type="entry name" value="EUKARYOTIC TRANSLATION INITIATION FACTOR 4E1-RELATED"/>
    <property type="match status" value="1"/>
</dbReference>
<keyword evidence="2 7" id="KW-0396">Initiation factor</keyword>
<evidence type="ECO:0000313" key="8">
    <source>
        <dbReference type="EMBL" id="OQR80070.1"/>
    </source>
</evidence>
<dbReference type="GO" id="GO:0006417">
    <property type="term" value="P:regulation of translation"/>
    <property type="evidence" value="ECO:0007669"/>
    <property type="project" value="UniProtKB-KW"/>
</dbReference>
<dbReference type="Proteomes" id="UP000192247">
    <property type="component" value="Unassembled WGS sequence"/>
</dbReference>
<dbReference type="InterPro" id="IPR019770">
    <property type="entry name" value="TIF_eIF_4E_CS"/>
</dbReference>
<reference evidence="8 9" key="1">
    <citation type="journal article" date="2017" name="Gigascience">
        <title>Draft genome of the honey bee ectoparasitic mite, Tropilaelaps mercedesae, is shaped by the parasitic life history.</title>
        <authorList>
            <person name="Dong X."/>
            <person name="Armstrong S.D."/>
            <person name="Xia D."/>
            <person name="Makepeace B.L."/>
            <person name="Darby A.C."/>
            <person name="Kadowaki T."/>
        </authorList>
    </citation>
    <scope>NUCLEOTIDE SEQUENCE [LARGE SCALE GENOMIC DNA]</scope>
    <source>
        <strain evidence="8">Wuxi-XJTLU</strain>
    </source>
</reference>
<evidence type="ECO:0000256" key="1">
    <source>
        <dbReference type="ARBA" id="ARBA00009860"/>
    </source>
</evidence>
<dbReference type="InterPro" id="IPR023398">
    <property type="entry name" value="TIF_eIF4e-like"/>
</dbReference>
<organism evidence="8 9">
    <name type="scientific">Tropilaelaps mercedesae</name>
    <dbReference type="NCBI Taxonomy" id="418985"/>
    <lineage>
        <taxon>Eukaryota</taxon>
        <taxon>Metazoa</taxon>
        <taxon>Ecdysozoa</taxon>
        <taxon>Arthropoda</taxon>
        <taxon>Chelicerata</taxon>
        <taxon>Arachnida</taxon>
        <taxon>Acari</taxon>
        <taxon>Parasitiformes</taxon>
        <taxon>Mesostigmata</taxon>
        <taxon>Gamasina</taxon>
        <taxon>Dermanyssoidea</taxon>
        <taxon>Laelapidae</taxon>
        <taxon>Tropilaelaps</taxon>
    </lineage>
</organism>
<dbReference type="EMBL" id="MNPL01000382">
    <property type="protein sequence ID" value="OQR80070.1"/>
    <property type="molecule type" value="Genomic_DNA"/>
</dbReference>
<dbReference type="PANTHER" id="PTHR11960">
    <property type="entry name" value="EUKARYOTIC TRANSLATION INITIATION FACTOR 4E RELATED"/>
    <property type="match status" value="1"/>
</dbReference>
<keyword evidence="5 7" id="KW-0648">Protein biosynthesis</keyword>
<dbReference type="OrthoDB" id="17977at2759"/>
<comment type="caution">
    <text evidence="8">The sequence shown here is derived from an EMBL/GenBank/DDBJ whole genome shotgun (WGS) entry which is preliminary data.</text>
</comment>
<gene>
    <name evidence="8" type="ORF">BIW11_05313</name>
</gene>
<evidence type="ECO:0000256" key="7">
    <source>
        <dbReference type="RuleBase" id="RU004374"/>
    </source>
</evidence>
<keyword evidence="9" id="KW-1185">Reference proteome</keyword>